<feature type="domain" description="Large ribosomal subunit protein uL30 N-terminal eukaryotes" evidence="1">
    <location>
        <begin position="2"/>
        <end position="42"/>
    </location>
</feature>
<evidence type="ECO:0000313" key="2">
    <source>
        <dbReference type="EMBL" id="GCC39750.1"/>
    </source>
</evidence>
<comment type="caution">
    <text evidence="2">The sequence shown here is derived from an EMBL/GenBank/DDBJ whole genome shotgun (WGS) entry which is preliminary data.</text>
</comment>
<dbReference type="InterPro" id="IPR012988">
    <property type="entry name" value="Ribosomal_uL30_N_euk"/>
</dbReference>
<feature type="non-terminal residue" evidence="2">
    <location>
        <position position="1"/>
    </location>
</feature>
<dbReference type="Proteomes" id="UP000287033">
    <property type="component" value="Unassembled WGS sequence"/>
</dbReference>
<sequence>LQKGKQIQFKRIENFLRDSRQKHRDEVRFARMAKKPSEAKLPPEQKLGFAVRLRP</sequence>
<accession>A0A401TAR2</accession>
<dbReference type="AlphaFoldDB" id="A0A401TAR2"/>
<organism evidence="2 3">
    <name type="scientific">Chiloscyllium punctatum</name>
    <name type="common">Brownbanded bambooshark</name>
    <name type="synonym">Hemiscyllium punctatum</name>
    <dbReference type="NCBI Taxonomy" id="137246"/>
    <lineage>
        <taxon>Eukaryota</taxon>
        <taxon>Metazoa</taxon>
        <taxon>Chordata</taxon>
        <taxon>Craniata</taxon>
        <taxon>Vertebrata</taxon>
        <taxon>Chondrichthyes</taxon>
        <taxon>Elasmobranchii</taxon>
        <taxon>Galeomorphii</taxon>
        <taxon>Galeoidea</taxon>
        <taxon>Orectolobiformes</taxon>
        <taxon>Hemiscylliidae</taxon>
        <taxon>Chiloscyllium</taxon>
    </lineage>
</organism>
<evidence type="ECO:0000313" key="3">
    <source>
        <dbReference type="Proteomes" id="UP000287033"/>
    </source>
</evidence>
<evidence type="ECO:0000259" key="1">
    <source>
        <dbReference type="Pfam" id="PF08079"/>
    </source>
</evidence>
<feature type="non-terminal residue" evidence="2">
    <location>
        <position position="55"/>
    </location>
</feature>
<dbReference type="Pfam" id="PF08079">
    <property type="entry name" value="Ribosomal_L30_N"/>
    <property type="match status" value="1"/>
</dbReference>
<reference evidence="2 3" key="1">
    <citation type="journal article" date="2018" name="Nat. Ecol. Evol.">
        <title>Shark genomes provide insights into elasmobranch evolution and the origin of vertebrates.</title>
        <authorList>
            <person name="Hara Y"/>
            <person name="Yamaguchi K"/>
            <person name="Onimaru K"/>
            <person name="Kadota M"/>
            <person name="Koyanagi M"/>
            <person name="Keeley SD"/>
            <person name="Tatsumi K"/>
            <person name="Tanaka K"/>
            <person name="Motone F"/>
            <person name="Kageyama Y"/>
            <person name="Nozu R"/>
            <person name="Adachi N"/>
            <person name="Nishimura O"/>
            <person name="Nakagawa R"/>
            <person name="Tanegashima C"/>
            <person name="Kiyatake I"/>
            <person name="Matsumoto R"/>
            <person name="Murakumo K"/>
            <person name="Nishida K"/>
            <person name="Terakita A"/>
            <person name="Kuratani S"/>
            <person name="Sato K"/>
            <person name="Hyodo S Kuraku.S."/>
        </authorList>
    </citation>
    <scope>NUCLEOTIDE SEQUENCE [LARGE SCALE GENOMIC DNA]</scope>
</reference>
<protein>
    <recommendedName>
        <fullName evidence="1">Large ribosomal subunit protein uL30 N-terminal eukaryotes domain-containing protein</fullName>
    </recommendedName>
</protein>
<dbReference type="STRING" id="137246.A0A401TAR2"/>
<gene>
    <name evidence="2" type="ORF">chiPu_0023939</name>
</gene>
<proteinExistence type="predicted"/>
<keyword evidence="3" id="KW-1185">Reference proteome</keyword>
<name>A0A401TAR2_CHIPU</name>
<dbReference type="EMBL" id="BEZZ01029700">
    <property type="protein sequence ID" value="GCC39750.1"/>
    <property type="molecule type" value="Genomic_DNA"/>
</dbReference>
<dbReference type="OrthoDB" id="28644at2759"/>